<comment type="caution">
    <text evidence="1">The sequence shown here is derived from an EMBL/GenBank/DDBJ whole genome shotgun (WGS) entry which is preliminary data.</text>
</comment>
<gene>
    <name evidence="1" type="ORF">HAX54_003843</name>
</gene>
<proteinExistence type="predicted"/>
<evidence type="ECO:0000313" key="1">
    <source>
        <dbReference type="EMBL" id="MCD7466812.1"/>
    </source>
</evidence>
<reference evidence="1 2" key="1">
    <citation type="journal article" date="2021" name="BMC Genomics">
        <title>Datura genome reveals duplications of psychoactive alkaloid biosynthetic genes and high mutation rate following tissue culture.</title>
        <authorList>
            <person name="Rajewski A."/>
            <person name="Carter-House D."/>
            <person name="Stajich J."/>
            <person name="Litt A."/>
        </authorList>
    </citation>
    <scope>NUCLEOTIDE SEQUENCE [LARGE SCALE GENOMIC DNA]</scope>
    <source>
        <strain evidence="1">AR-01</strain>
    </source>
</reference>
<accession>A0ABS8T606</accession>
<name>A0ABS8T606_DATST</name>
<dbReference type="Proteomes" id="UP000823775">
    <property type="component" value="Unassembled WGS sequence"/>
</dbReference>
<dbReference type="EMBL" id="JACEIK010001176">
    <property type="protein sequence ID" value="MCD7466812.1"/>
    <property type="molecule type" value="Genomic_DNA"/>
</dbReference>
<keyword evidence="2" id="KW-1185">Reference proteome</keyword>
<evidence type="ECO:0000313" key="2">
    <source>
        <dbReference type="Proteomes" id="UP000823775"/>
    </source>
</evidence>
<organism evidence="1 2">
    <name type="scientific">Datura stramonium</name>
    <name type="common">Jimsonweed</name>
    <name type="synonym">Common thornapple</name>
    <dbReference type="NCBI Taxonomy" id="4076"/>
    <lineage>
        <taxon>Eukaryota</taxon>
        <taxon>Viridiplantae</taxon>
        <taxon>Streptophyta</taxon>
        <taxon>Embryophyta</taxon>
        <taxon>Tracheophyta</taxon>
        <taxon>Spermatophyta</taxon>
        <taxon>Magnoliopsida</taxon>
        <taxon>eudicotyledons</taxon>
        <taxon>Gunneridae</taxon>
        <taxon>Pentapetalae</taxon>
        <taxon>asterids</taxon>
        <taxon>lamiids</taxon>
        <taxon>Solanales</taxon>
        <taxon>Solanaceae</taxon>
        <taxon>Solanoideae</taxon>
        <taxon>Datureae</taxon>
        <taxon>Datura</taxon>
    </lineage>
</organism>
<sequence>MDKTQGKNHMRIQVSLHAIVGELPSAMSETITGFFPKPAPSTLSLFPKVSYAEYDMKQILEECELLQRIPGSKEKQPVTQMTFDLHTTTARVAELKRENTQR</sequence>
<protein>
    <submittedName>
        <fullName evidence="1">Uncharacterized protein</fullName>
    </submittedName>
</protein>